<dbReference type="Proteomes" id="UP001138768">
    <property type="component" value="Unassembled WGS sequence"/>
</dbReference>
<evidence type="ECO:0000256" key="2">
    <source>
        <dbReference type="ARBA" id="ARBA00001933"/>
    </source>
</evidence>
<evidence type="ECO:0000256" key="12">
    <source>
        <dbReference type="ARBA" id="ARBA00023235"/>
    </source>
</evidence>
<feature type="binding site" evidence="14">
    <location>
        <position position="119"/>
    </location>
    <ligand>
        <name>[4Fe-4S] cluster</name>
        <dbReference type="ChEBI" id="CHEBI:49883"/>
        <note>4Fe-4S-S-AdoMet</note>
    </ligand>
</feature>
<keyword evidence="9 15" id="KW-0663">Pyridoxal phosphate</keyword>
<dbReference type="RefSeq" id="WP_200246264.1">
    <property type="nucleotide sequence ID" value="NZ_NRRY01000029.1"/>
</dbReference>
<evidence type="ECO:0000256" key="3">
    <source>
        <dbReference type="ARBA" id="ARBA00001966"/>
    </source>
</evidence>
<dbReference type="SFLD" id="SFLDF00314">
    <property type="entry name" value="L-lysine_2_3-aminomutase_(yjeK"/>
    <property type="match status" value="1"/>
</dbReference>
<keyword evidence="12" id="KW-0413">Isomerase</keyword>
<keyword evidence="8 14" id="KW-0479">Metal-binding</keyword>
<dbReference type="InterPro" id="IPR022462">
    <property type="entry name" value="EpmB"/>
</dbReference>
<dbReference type="NCBIfam" id="TIGR00238">
    <property type="entry name" value="KamA family radical SAM protein"/>
    <property type="match status" value="1"/>
</dbReference>
<feature type="binding site" evidence="14">
    <location>
        <position position="126"/>
    </location>
    <ligand>
        <name>[4Fe-4S] cluster</name>
        <dbReference type="ChEBI" id="CHEBI:49883"/>
        <note>4Fe-4S-S-AdoMet</note>
    </ligand>
</feature>
<name>A0A9X1B5B5_9GAMM</name>
<protein>
    <recommendedName>
        <fullName evidence="5">L-lysine 2,3-aminomutase</fullName>
    </recommendedName>
    <alternativeName>
        <fullName evidence="13">EF-P post-translational modification enzyme B</fullName>
    </alternativeName>
</protein>
<dbReference type="Gene3D" id="3.20.20.70">
    <property type="entry name" value="Aldolase class I"/>
    <property type="match status" value="1"/>
</dbReference>
<reference evidence="17 18" key="1">
    <citation type="journal article" date="2020" name="Microorganisms">
        <title>Osmotic Adaptation and Compatible Solute Biosynthesis of Phototrophic Bacteria as Revealed from Genome Analyses.</title>
        <authorList>
            <person name="Imhoff J.F."/>
            <person name="Rahn T."/>
            <person name="Kunzel S."/>
            <person name="Keller A."/>
            <person name="Neulinger S.C."/>
        </authorList>
    </citation>
    <scope>NUCLEOTIDE SEQUENCE [LARGE SCALE GENOMIC DNA]</scope>
    <source>
        <strain evidence="17 18">DSM 25653</strain>
    </source>
</reference>
<feature type="modified residue" description="N6-(pyridoxal phosphate)lysine" evidence="15">
    <location>
        <position position="331"/>
    </location>
</feature>
<dbReference type="InterPro" id="IPR003739">
    <property type="entry name" value="Lys_aminomutase/Glu_NH3_mut"/>
</dbReference>
<dbReference type="InterPro" id="IPR013785">
    <property type="entry name" value="Aldolase_TIM"/>
</dbReference>
<dbReference type="PROSITE" id="PS51918">
    <property type="entry name" value="RADICAL_SAM"/>
    <property type="match status" value="1"/>
</dbReference>
<evidence type="ECO:0000256" key="11">
    <source>
        <dbReference type="ARBA" id="ARBA00023014"/>
    </source>
</evidence>
<dbReference type="InterPro" id="IPR058240">
    <property type="entry name" value="rSAM_sf"/>
</dbReference>
<keyword evidence="10" id="KW-0408">Iron</keyword>
<dbReference type="PANTHER" id="PTHR30538:SF1">
    <property type="entry name" value="L-LYSINE 2,3-AMINOMUTASE"/>
    <property type="match status" value="1"/>
</dbReference>
<dbReference type="PANTHER" id="PTHR30538">
    <property type="entry name" value="LYSINE 2,3-AMINOMUTASE-RELATED"/>
    <property type="match status" value="1"/>
</dbReference>
<comment type="cofactor">
    <cofactor evidence="2 15">
        <name>pyridoxal 5'-phosphate</name>
        <dbReference type="ChEBI" id="CHEBI:597326"/>
    </cofactor>
</comment>
<comment type="catalytic activity">
    <reaction evidence="1">
        <text>L-lysine = D-beta-lysine</text>
        <dbReference type="Rhea" id="RHEA:44148"/>
        <dbReference type="ChEBI" id="CHEBI:32551"/>
        <dbReference type="ChEBI" id="CHEBI:84138"/>
    </reaction>
</comment>
<dbReference type="AlphaFoldDB" id="A0A9X1B5B5"/>
<evidence type="ECO:0000313" key="17">
    <source>
        <dbReference type="EMBL" id="MBK1619949.1"/>
    </source>
</evidence>
<comment type="similarity">
    <text evidence="4">Belongs to the radical SAM superfamily. KamA family.</text>
</comment>
<keyword evidence="6 14" id="KW-0004">4Fe-4S</keyword>
<keyword evidence="18" id="KW-1185">Reference proteome</keyword>
<evidence type="ECO:0000256" key="8">
    <source>
        <dbReference type="ARBA" id="ARBA00022723"/>
    </source>
</evidence>
<dbReference type="SFLD" id="SFLDG01070">
    <property type="entry name" value="PLP-dependent"/>
    <property type="match status" value="1"/>
</dbReference>
<evidence type="ECO:0000256" key="1">
    <source>
        <dbReference type="ARBA" id="ARBA00001352"/>
    </source>
</evidence>
<accession>A0A9X1B5B5</accession>
<dbReference type="Pfam" id="PF04055">
    <property type="entry name" value="Radical_SAM"/>
    <property type="match status" value="1"/>
</dbReference>
<dbReference type="GO" id="GO:0051539">
    <property type="term" value="F:4 iron, 4 sulfur cluster binding"/>
    <property type="evidence" value="ECO:0007669"/>
    <property type="project" value="UniProtKB-KW"/>
</dbReference>
<evidence type="ECO:0000259" key="16">
    <source>
        <dbReference type="PROSITE" id="PS51918"/>
    </source>
</evidence>
<proteinExistence type="inferred from homology"/>
<dbReference type="CDD" id="cd01335">
    <property type="entry name" value="Radical_SAM"/>
    <property type="match status" value="1"/>
</dbReference>
<feature type="domain" description="Radical SAM core" evidence="16">
    <location>
        <begin position="105"/>
        <end position="320"/>
    </location>
</feature>
<evidence type="ECO:0000256" key="5">
    <source>
        <dbReference type="ARBA" id="ARBA00022363"/>
    </source>
</evidence>
<evidence type="ECO:0000256" key="10">
    <source>
        <dbReference type="ARBA" id="ARBA00023004"/>
    </source>
</evidence>
<organism evidence="17 18">
    <name type="scientific">Lamprobacter modestohalophilus</name>
    <dbReference type="NCBI Taxonomy" id="1064514"/>
    <lineage>
        <taxon>Bacteria</taxon>
        <taxon>Pseudomonadati</taxon>
        <taxon>Pseudomonadota</taxon>
        <taxon>Gammaproteobacteria</taxon>
        <taxon>Chromatiales</taxon>
        <taxon>Chromatiaceae</taxon>
        <taxon>Lamprobacter</taxon>
    </lineage>
</organism>
<keyword evidence="7" id="KW-0949">S-adenosyl-L-methionine</keyword>
<dbReference type="SUPFAM" id="SSF102114">
    <property type="entry name" value="Radical SAM enzymes"/>
    <property type="match status" value="1"/>
</dbReference>
<dbReference type="InterPro" id="IPR007197">
    <property type="entry name" value="rSAM"/>
</dbReference>
<evidence type="ECO:0000256" key="6">
    <source>
        <dbReference type="ARBA" id="ARBA00022485"/>
    </source>
</evidence>
<gene>
    <name evidence="17" type="primary">epmB</name>
    <name evidence="17" type="ORF">CKO42_16180</name>
</gene>
<dbReference type="PIRSF" id="PIRSF004911">
    <property type="entry name" value="DUF160"/>
    <property type="match status" value="1"/>
</dbReference>
<comment type="caution">
    <text evidence="17">The sequence shown here is derived from an EMBL/GenBank/DDBJ whole genome shotgun (WGS) entry which is preliminary data.</text>
</comment>
<keyword evidence="11 14" id="KW-0411">Iron-sulfur</keyword>
<evidence type="ECO:0000313" key="18">
    <source>
        <dbReference type="Proteomes" id="UP001138768"/>
    </source>
</evidence>
<evidence type="ECO:0000256" key="7">
    <source>
        <dbReference type="ARBA" id="ARBA00022691"/>
    </source>
</evidence>
<evidence type="ECO:0000256" key="13">
    <source>
        <dbReference type="ARBA" id="ARBA00030756"/>
    </source>
</evidence>
<evidence type="ECO:0000256" key="15">
    <source>
        <dbReference type="PIRSR" id="PIRSR603739-50"/>
    </source>
</evidence>
<dbReference type="EMBL" id="NRRY01000029">
    <property type="protein sequence ID" value="MBK1619949.1"/>
    <property type="molecule type" value="Genomic_DNA"/>
</dbReference>
<sequence>MVARTQQRWQTPSWKQALAAAFTDPIALLQALELSPTKLSAPIQPSPRFPLLVPRGFAALMRRGDPNDPLLRQVLPLAAEARPATGFVLDPVGDANARLAPGLLQKYQGRALLIATGACALHCRYCFRRHFPYADAGARSDRFNAAIAALEQAPDIEEVILSGGDPLMLDDTALAALITRLDDLPQLKRLRLHTRLPSILPSRITDRLCAILSGSRLQVVIVVHINHPAELGRDACLALLSLAELGAPLLNQSVLLRGVNDEVATLAQLSDALIATRVLPYYLHLLDPVSGAAHFDVPEVEARALVTQLRQRLPGYLVPRLVREQPGEPSKTVLL</sequence>
<evidence type="ECO:0000256" key="4">
    <source>
        <dbReference type="ARBA" id="ARBA00008703"/>
    </source>
</evidence>
<dbReference type="NCBIfam" id="TIGR03821">
    <property type="entry name" value="EFP_modif_epmB"/>
    <property type="match status" value="1"/>
</dbReference>
<dbReference type="SFLD" id="SFLDS00029">
    <property type="entry name" value="Radical_SAM"/>
    <property type="match status" value="1"/>
</dbReference>
<evidence type="ECO:0000256" key="9">
    <source>
        <dbReference type="ARBA" id="ARBA00022898"/>
    </source>
</evidence>
<comment type="cofactor">
    <cofactor evidence="3">
        <name>[4Fe-4S] cluster</name>
        <dbReference type="ChEBI" id="CHEBI:49883"/>
    </cofactor>
</comment>
<evidence type="ECO:0000256" key="14">
    <source>
        <dbReference type="PIRSR" id="PIRSR004911-1"/>
    </source>
</evidence>
<feature type="binding site" evidence="14">
    <location>
        <position position="123"/>
    </location>
    <ligand>
        <name>[4Fe-4S] cluster</name>
        <dbReference type="ChEBI" id="CHEBI:49883"/>
        <note>4Fe-4S-S-AdoMet</note>
    </ligand>
</feature>
<dbReference type="GO" id="GO:0016853">
    <property type="term" value="F:isomerase activity"/>
    <property type="evidence" value="ECO:0007669"/>
    <property type="project" value="UniProtKB-KW"/>
</dbReference>
<dbReference type="GO" id="GO:0046872">
    <property type="term" value="F:metal ion binding"/>
    <property type="evidence" value="ECO:0007669"/>
    <property type="project" value="UniProtKB-KW"/>
</dbReference>